<evidence type="ECO:0000256" key="2">
    <source>
        <dbReference type="SAM" id="Phobius"/>
    </source>
</evidence>
<feature type="transmembrane region" description="Helical" evidence="2">
    <location>
        <begin position="9"/>
        <end position="32"/>
    </location>
</feature>
<proteinExistence type="predicted"/>
<reference evidence="4 5" key="1">
    <citation type="submission" date="2010-12" db="EMBL/GenBank/DDBJ databases">
        <authorList>
            <person name="Muzny D."/>
            <person name="Qin X."/>
            <person name="Deng J."/>
            <person name="Jiang H."/>
            <person name="Liu Y."/>
            <person name="Qu J."/>
            <person name="Song X.-Z."/>
            <person name="Zhang L."/>
            <person name="Thornton R."/>
            <person name="Coyle M."/>
            <person name="Francisco L."/>
            <person name="Jackson L."/>
            <person name="Javaid M."/>
            <person name="Korchina V."/>
            <person name="Kovar C."/>
            <person name="Mata R."/>
            <person name="Mathew T."/>
            <person name="Ngo R."/>
            <person name="Nguyen L."/>
            <person name="Nguyen N."/>
            <person name="Okwuonu G."/>
            <person name="Ongeri F."/>
            <person name="Pham C."/>
            <person name="Simmons D."/>
            <person name="Wilczek-Boney K."/>
            <person name="Hale W."/>
            <person name="Jakkamsetti A."/>
            <person name="Pham P."/>
            <person name="Ruth R."/>
            <person name="San Lucas F."/>
            <person name="Warren J."/>
            <person name="Zhang J."/>
            <person name="Zhao Z."/>
            <person name="Zhou C."/>
            <person name="Zhu D."/>
            <person name="Lee S."/>
            <person name="Bess C."/>
            <person name="Blankenburg K."/>
            <person name="Forbes L."/>
            <person name="Fu Q."/>
            <person name="Gubbala S."/>
            <person name="Hirani K."/>
            <person name="Jayaseelan J.C."/>
            <person name="Lara F."/>
            <person name="Munidasa M."/>
            <person name="Palculict T."/>
            <person name="Patil S."/>
            <person name="Pu L.-L."/>
            <person name="Saada N."/>
            <person name="Tang L."/>
            <person name="Weissenberger G."/>
            <person name="Zhu Y."/>
            <person name="Hemphill L."/>
            <person name="Shang Y."/>
            <person name="Youmans B."/>
            <person name="Ayvaz T."/>
            <person name="Ross M."/>
            <person name="Santibanez J."/>
            <person name="Aqrawi P."/>
            <person name="Gross S."/>
            <person name="Joshi V."/>
            <person name="Fowler G."/>
            <person name="Nazareth L."/>
            <person name="Reid J."/>
            <person name="Worley K."/>
            <person name="Petrosino J."/>
            <person name="Highlander S."/>
            <person name="Gibbs R."/>
        </authorList>
    </citation>
    <scope>NUCLEOTIDE SEQUENCE [LARGE SCALE GENOMIC DNA]</scope>
    <source>
        <strain evidence="4 5">DSM 3986</strain>
    </source>
</reference>
<organism evidence="4 5">
    <name type="scientific">Lachnoanaerobaculum saburreum DSM 3986</name>
    <dbReference type="NCBI Taxonomy" id="887325"/>
    <lineage>
        <taxon>Bacteria</taxon>
        <taxon>Bacillati</taxon>
        <taxon>Bacillota</taxon>
        <taxon>Clostridia</taxon>
        <taxon>Lachnospirales</taxon>
        <taxon>Lachnospiraceae</taxon>
        <taxon>Lachnoanaerobaculum</taxon>
    </lineage>
</organism>
<comment type="caution">
    <text evidence="4">The sequence shown here is derived from an EMBL/GenBank/DDBJ whole genome shotgun (WGS) entry which is preliminary data.</text>
</comment>
<feature type="domain" description="P-type ATPase A" evidence="3">
    <location>
        <begin position="68"/>
        <end position="132"/>
    </location>
</feature>
<comment type="subcellular location">
    <subcellularLocation>
        <location evidence="1">Membrane</location>
        <topology evidence="1">Multi-pass membrane protein</topology>
    </subcellularLocation>
</comment>
<keyword evidence="2" id="KW-0472">Membrane</keyword>
<dbReference type="eggNOG" id="COG0474">
    <property type="taxonomic scope" value="Bacteria"/>
</dbReference>
<gene>
    <name evidence="4" type="ORF">HMPREF0381_1390</name>
</gene>
<dbReference type="PANTHER" id="PTHR42861">
    <property type="entry name" value="CALCIUM-TRANSPORTING ATPASE"/>
    <property type="match status" value="1"/>
</dbReference>
<dbReference type="HOGENOM" id="CLU_1883146_0_0_9"/>
<dbReference type="Gene3D" id="2.70.150.10">
    <property type="entry name" value="Calcium-transporting ATPase, cytoplasmic transduction domain A"/>
    <property type="match status" value="1"/>
</dbReference>
<dbReference type="Pfam" id="PF00122">
    <property type="entry name" value="E1-E2_ATPase"/>
    <property type="match status" value="1"/>
</dbReference>
<protein>
    <submittedName>
        <fullName evidence="4">Cation-transporting ATPase, E1-E2 family</fullName>
    </submittedName>
</protein>
<keyword evidence="2" id="KW-0812">Transmembrane</keyword>
<dbReference type="InterPro" id="IPR059000">
    <property type="entry name" value="ATPase_P-type_domA"/>
</dbReference>
<evidence type="ECO:0000259" key="3">
    <source>
        <dbReference type="Pfam" id="PF00122"/>
    </source>
</evidence>
<dbReference type="InterPro" id="IPR008250">
    <property type="entry name" value="ATPase_P-typ_transduc_dom_A_sf"/>
</dbReference>
<dbReference type="AlphaFoldDB" id="E6LN55"/>
<dbReference type="EMBL" id="AEPW01000055">
    <property type="protein sequence ID" value="EFU76687.1"/>
    <property type="molecule type" value="Genomic_DNA"/>
</dbReference>
<name>E6LN55_9FIRM</name>
<evidence type="ECO:0000313" key="4">
    <source>
        <dbReference type="EMBL" id="EFU76687.1"/>
    </source>
</evidence>
<evidence type="ECO:0000313" key="5">
    <source>
        <dbReference type="Proteomes" id="UP000003434"/>
    </source>
</evidence>
<sequence>MYGGKTSEIIISNVCTYFNLIFLIISILLIVVGSFRNLTFLPIIIGNTVIGIVQELRAKKALEKMSLLNAPHADVIRDGKIKNILSQELVKDYIVLLSAGKQICADATVISGSIQVNESLLTGEVDEIEKNREAL</sequence>
<dbReference type="SUPFAM" id="SSF81653">
    <property type="entry name" value="Calcium ATPase, transduction domain A"/>
    <property type="match status" value="1"/>
</dbReference>
<evidence type="ECO:0000256" key="1">
    <source>
        <dbReference type="ARBA" id="ARBA00004141"/>
    </source>
</evidence>
<accession>E6LN55</accession>
<dbReference type="Gene3D" id="1.20.1110.10">
    <property type="entry name" value="Calcium-transporting ATPase, transmembrane domain"/>
    <property type="match status" value="1"/>
</dbReference>
<dbReference type="Proteomes" id="UP000003434">
    <property type="component" value="Unassembled WGS sequence"/>
</dbReference>
<keyword evidence="2" id="KW-1133">Transmembrane helix</keyword>